<evidence type="ECO:0000313" key="2">
    <source>
        <dbReference type="Proteomes" id="UP001630127"/>
    </source>
</evidence>
<keyword evidence="2" id="KW-1185">Reference proteome</keyword>
<evidence type="ECO:0000313" key="1">
    <source>
        <dbReference type="EMBL" id="KAL3505477.1"/>
    </source>
</evidence>
<reference evidence="1 2" key="1">
    <citation type="submission" date="2024-11" db="EMBL/GenBank/DDBJ databases">
        <title>A near-complete genome assembly of Cinchona calisaya.</title>
        <authorList>
            <person name="Lian D.C."/>
            <person name="Zhao X.W."/>
            <person name="Wei L."/>
        </authorList>
    </citation>
    <scope>NUCLEOTIDE SEQUENCE [LARGE SCALE GENOMIC DNA]</scope>
    <source>
        <tissue evidence="1">Nenye</tissue>
    </source>
</reference>
<dbReference type="Proteomes" id="UP001630127">
    <property type="component" value="Unassembled WGS sequence"/>
</dbReference>
<protein>
    <submittedName>
        <fullName evidence="1">Uncharacterized protein</fullName>
    </submittedName>
</protein>
<sequence length="108" mass="12624">MMGGNLWIRCGVRLTHTLLWTAFSWPVKSWKIIWCTILICNRSTFSGPKNLLKALYLADEDNYTGNVMWWCCYLGSDCKLIQKGRRMKRIRRKRKSGFGFLVEGSEIV</sequence>
<dbReference type="AlphaFoldDB" id="A0ABD2YGH2"/>
<gene>
    <name evidence="1" type="ORF">ACH5RR_035318</name>
</gene>
<dbReference type="EMBL" id="JBJUIK010000014">
    <property type="protein sequence ID" value="KAL3505477.1"/>
    <property type="molecule type" value="Genomic_DNA"/>
</dbReference>
<name>A0ABD2YGH2_9GENT</name>
<organism evidence="1 2">
    <name type="scientific">Cinchona calisaya</name>
    <dbReference type="NCBI Taxonomy" id="153742"/>
    <lineage>
        <taxon>Eukaryota</taxon>
        <taxon>Viridiplantae</taxon>
        <taxon>Streptophyta</taxon>
        <taxon>Embryophyta</taxon>
        <taxon>Tracheophyta</taxon>
        <taxon>Spermatophyta</taxon>
        <taxon>Magnoliopsida</taxon>
        <taxon>eudicotyledons</taxon>
        <taxon>Gunneridae</taxon>
        <taxon>Pentapetalae</taxon>
        <taxon>asterids</taxon>
        <taxon>lamiids</taxon>
        <taxon>Gentianales</taxon>
        <taxon>Rubiaceae</taxon>
        <taxon>Cinchonoideae</taxon>
        <taxon>Cinchoneae</taxon>
        <taxon>Cinchona</taxon>
    </lineage>
</organism>
<comment type="caution">
    <text evidence="1">The sequence shown here is derived from an EMBL/GenBank/DDBJ whole genome shotgun (WGS) entry which is preliminary data.</text>
</comment>
<proteinExistence type="predicted"/>
<accession>A0ABD2YGH2</accession>